<keyword evidence="5" id="KW-0150">Chloroplast</keyword>
<protein>
    <recommendedName>
        <fullName evidence="5 6">Multifunctional fusion protein</fullName>
    </recommendedName>
    <domain>
        <recommendedName>
            <fullName evidence="5">Ribulose bisphosphate carboxylase small subunit</fullName>
            <shortName evidence="5">RuBisCO small subunit</shortName>
        </recommendedName>
    </domain>
    <domain>
        <recommendedName>
            <fullName evidence="6">Ribulose bisphosphate carboxylase small subunit, chloroplastic</fullName>
        </recommendedName>
    </domain>
</protein>
<organism evidence="8">
    <name type="scientific">Poterioochromonas malhamensis</name>
    <dbReference type="NCBI Taxonomy" id="88167"/>
    <lineage>
        <taxon>Eukaryota</taxon>
        <taxon>Sar</taxon>
        <taxon>Stramenopiles</taxon>
        <taxon>Ochrophyta</taxon>
        <taxon>Synurophyceae</taxon>
        <taxon>Ochromonadales</taxon>
        <taxon>Ochromonadaceae</taxon>
        <taxon>Poterioochromonas</taxon>
    </lineage>
</organism>
<name>A0A7T6Y7G1_9STRA</name>
<comment type="subcellular location">
    <subcellularLocation>
        <location evidence="5">Plastid</location>
        <location evidence="5">Chloroplast</location>
    </subcellularLocation>
</comment>
<dbReference type="GeneID" id="67132867"/>
<keyword evidence="6 8" id="KW-0934">Plastid</keyword>
<evidence type="ECO:0000256" key="2">
    <source>
        <dbReference type="ARBA" id="ARBA00022567"/>
    </source>
</evidence>
<feature type="domain" description="Ribulose bisphosphate carboxylase small subunit" evidence="7">
    <location>
        <begin position="6"/>
        <end position="105"/>
    </location>
</feature>
<comment type="miscellaneous">
    <text evidence="5">The basic functional RuBisCO is composed of a large chain homodimer in a 'head-to-tail' conformation. In form I RuBisCO this homodimer is arranged in a barrel-like tetramer with the small subunits forming a tetrameric 'cap' on each end of the 'barrel'.</text>
</comment>
<comment type="function">
    <text evidence="5">RuBisCO catalyzes two reactions: the carboxylation of D-ribulose 1,5-bisphosphate, the primary event in carbon dioxide fixation, as well as the oxidative fragmentation of the pentose substrate. Both reactions occur simultaneously and in competition at the same active site. Although the small subunit is not catalytic it is essential for maximal activity.</text>
</comment>
<dbReference type="EMBL" id="MW175522">
    <property type="protein sequence ID" value="QQK55070.1"/>
    <property type="molecule type" value="Genomic_DNA"/>
</dbReference>
<dbReference type="InterPro" id="IPR024681">
    <property type="entry name" value="RuBisCO_ssu"/>
</dbReference>
<dbReference type="CDD" id="cd03527">
    <property type="entry name" value="RuBisCO_small"/>
    <property type="match status" value="1"/>
</dbReference>
<keyword evidence="3 5" id="KW-0120">Carbon dioxide fixation</keyword>
<comment type="similarity">
    <text evidence="5">Belongs to the RuBisCO small chain family.</text>
</comment>
<dbReference type="AlphaFoldDB" id="A0A7T6Y7G1"/>
<evidence type="ECO:0000313" key="8">
    <source>
        <dbReference type="EMBL" id="QQK54971.1"/>
    </source>
</evidence>
<proteinExistence type="inferred from homology"/>
<keyword evidence="2 5" id="KW-0113">Calvin cycle</keyword>
<evidence type="ECO:0000259" key="7">
    <source>
        <dbReference type="SMART" id="SM00961"/>
    </source>
</evidence>
<dbReference type="HAMAP" id="MF_00859">
    <property type="entry name" value="RuBisCO_S_bact"/>
    <property type="match status" value="1"/>
</dbReference>
<accession>A0A7T6Y7G1</accession>
<dbReference type="PANTHER" id="PTHR31262">
    <property type="entry name" value="RIBULOSE BISPHOSPHATE CARBOXYLASE SMALL CHAIN 1, CHLOROPLASTIC"/>
    <property type="match status" value="1"/>
</dbReference>
<evidence type="ECO:0000256" key="5">
    <source>
        <dbReference type="HAMAP-Rule" id="MF_00859"/>
    </source>
</evidence>
<evidence type="ECO:0000256" key="1">
    <source>
        <dbReference type="ARBA" id="ARBA00022531"/>
    </source>
</evidence>
<dbReference type="GO" id="GO:0019253">
    <property type="term" value="P:reductive pentose-phosphate cycle"/>
    <property type="evidence" value="ECO:0007669"/>
    <property type="project" value="UniProtKB-UniRule"/>
</dbReference>
<dbReference type="RefSeq" id="YP_010139404.1">
    <property type="nucleotide sequence ID" value="NC_056910.1"/>
</dbReference>
<dbReference type="GeneID" id="67132966"/>
<dbReference type="SUPFAM" id="SSF55239">
    <property type="entry name" value="RuBisCO, small subunit"/>
    <property type="match status" value="1"/>
</dbReference>
<dbReference type="RefSeq" id="YP_010139305.1">
    <property type="nucleotide sequence ID" value="NC_056910.1"/>
</dbReference>
<dbReference type="GO" id="GO:0009507">
    <property type="term" value="C:chloroplast"/>
    <property type="evidence" value="ECO:0007669"/>
    <property type="project" value="UniProtKB-SubCell"/>
</dbReference>
<gene>
    <name evidence="5 8" type="primary">rbcS</name>
    <name evidence="6" type="synonym">RBCS</name>
</gene>
<dbReference type="SMART" id="SM00961">
    <property type="entry name" value="RuBisCO_small"/>
    <property type="match status" value="1"/>
</dbReference>
<dbReference type="Gene3D" id="3.30.190.10">
    <property type="entry name" value="Ribulose bisphosphate carboxylase, small subunit"/>
    <property type="match status" value="1"/>
</dbReference>
<sequence>MGTRITQGNFALLPDLTDEQIKKQIEYGIKQGYAVSIEYTDDPHPRNCYWEMWGLPLFNVPSAAAIFSEYKEAKKAHPNSYIKINGFSNVRGVESTSMSFIVHRPKFEPGFFLSRQEIHGRNQHYSIQSYAVNGNPEGLRYN</sequence>
<dbReference type="PANTHER" id="PTHR31262:SF23">
    <property type="entry name" value="RIBULOSE BISPHOSPHATE CARBOXYLASE SMALL SUBUNIT"/>
    <property type="match status" value="1"/>
</dbReference>
<geneLocation type="plastid" evidence="8"/>
<reference evidence="8" key="1">
    <citation type="submission" date="2020-10" db="EMBL/GenBank/DDBJ databases">
        <title>Complete chloroplast genome of the Synurophyceae Poterioochromonas malhamensis (Pringsheim) R.A.Andersen 2017 from Van Lake in Eastern Anatolia.</title>
        <authorList>
            <person name="Gastineau R."/>
            <person name="Yilmaz E."/>
            <person name="Solak C.N."/>
            <person name="Lemieux C."/>
            <person name="Turmel M."/>
            <person name="Witkowski A."/>
        </authorList>
    </citation>
    <scope>NUCLEOTIDE SEQUENCE</scope>
    <source>
        <strain evidence="8">SZCZR2049</strain>
    </source>
</reference>
<dbReference type="GO" id="GO:0016984">
    <property type="term" value="F:ribulose-bisphosphate carboxylase activity"/>
    <property type="evidence" value="ECO:0007669"/>
    <property type="project" value="UniProtKB-UniRule"/>
</dbReference>
<keyword evidence="6" id="KW-0601">Photorespiration</keyword>
<dbReference type="EMBL" id="MW175522">
    <property type="protein sequence ID" value="QQK54971.1"/>
    <property type="molecule type" value="Genomic_DNA"/>
</dbReference>
<keyword evidence="1 6" id="KW-0602">Photosynthesis</keyword>
<evidence type="ECO:0000256" key="3">
    <source>
        <dbReference type="ARBA" id="ARBA00023300"/>
    </source>
</evidence>
<dbReference type="InterPro" id="IPR036385">
    <property type="entry name" value="RuBisCO_ssu_sf"/>
</dbReference>
<comment type="subunit">
    <text evidence="4 5">Heterohexadecamer of 8 large and 8 small subunits.</text>
</comment>
<dbReference type="Pfam" id="PF00101">
    <property type="entry name" value="RuBisCO_small"/>
    <property type="match status" value="1"/>
</dbReference>
<evidence type="ECO:0000256" key="4">
    <source>
        <dbReference type="ARBA" id="ARBA00038826"/>
    </source>
</evidence>
<dbReference type="InterPro" id="IPR000894">
    <property type="entry name" value="RuBisCO_ssu_dom"/>
</dbReference>
<evidence type="ECO:0000256" key="6">
    <source>
        <dbReference type="HAMAP-Rule" id="MF_00860"/>
    </source>
</evidence>